<evidence type="ECO:0000313" key="2">
    <source>
        <dbReference type="Proteomes" id="UP000193834"/>
    </source>
</evidence>
<sequence length="106" mass="12617">MYVKVYQYSVQAEQIEQCLELVSESDLLYKQFVNYTMLIRRSREQPTKLTEVHLYKSEEEYVEAMGKMKDDVQIQALFEQFLRTLSPENPEIKEETYTNGSSFLID</sequence>
<accession>A0A1X7LTR7</accession>
<proteinExistence type="predicted"/>
<dbReference type="STRING" id="1852522.SAMN06295960_4225"/>
<protein>
    <recommendedName>
        <fullName evidence="3">ABM domain-containing protein</fullName>
    </recommendedName>
</protein>
<dbReference type="EMBL" id="FXAZ01000007">
    <property type="protein sequence ID" value="SMG56713.1"/>
    <property type="molecule type" value="Genomic_DNA"/>
</dbReference>
<dbReference type="RefSeq" id="WP_085497708.1">
    <property type="nucleotide sequence ID" value="NZ_FXAZ01000007.1"/>
</dbReference>
<organism evidence="1 2">
    <name type="scientific">Paenibacillus aquistagni</name>
    <dbReference type="NCBI Taxonomy" id="1852522"/>
    <lineage>
        <taxon>Bacteria</taxon>
        <taxon>Bacillati</taxon>
        <taxon>Bacillota</taxon>
        <taxon>Bacilli</taxon>
        <taxon>Bacillales</taxon>
        <taxon>Paenibacillaceae</taxon>
        <taxon>Paenibacillus</taxon>
    </lineage>
</organism>
<name>A0A1X7LTR7_9BACL</name>
<evidence type="ECO:0000313" key="1">
    <source>
        <dbReference type="EMBL" id="SMG56713.1"/>
    </source>
</evidence>
<dbReference type="Proteomes" id="UP000193834">
    <property type="component" value="Unassembled WGS sequence"/>
</dbReference>
<keyword evidence="2" id="KW-1185">Reference proteome</keyword>
<evidence type="ECO:0008006" key="3">
    <source>
        <dbReference type="Google" id="ProtNLM"/>
    </source>
</evidence>
<dbReference type="AlphaFoldDB" id="A0A1X7LTR7"/>
<reference evidence="1 2" key="1">
    <citation type="submission" date="2017-04" db="EMBL/GenBank/DDBJ databases">
        <authorList>
            <person name="Afonso C.L."/>
            <person name="Miller P.J."/>
            <person name="Scott M.A."/>
            <person name="Spackman E."/>
            <person name="Goraichik I."/>
            <person name="Dimitrov K.M."/>
            <person name="Suarez D.L."/>
            <person name="Swayne D.E."/>
        </authorList>
    </citation>
    <scope>NUCLEOTIDE SEQUENCE [LARGE SCALE GENOMIC DNA]</scope>
    <source>
        <strain evidence="1 2">11</strain>
    </source>
</reference>
<gene>
    <name evidence="1" type="ORF">SAMN06295960_4225</name>
</gene>